<evidence type="ECO:0000313" key="3">
    <source>
        <dbReference type="Proteomes" id="UP001519363"/>
    </source>
</evidence>
<keyword evidence="1" id="KW-0812">Transmembrane</keyword>
<keyword evidence="3" id="KW-1185">Reference proteome</keyword>
<protein>
    <submittedName>
        <fullName evidence="2">Uncharacterized protein</fullName>
    </submittedName>
</protein>
<dbReference type="Proteomes" id="UP001519363">
    <property type="component" value="Unassembled WGS sequence"/>
</dbReference>
<keyword evidence="1" id="KW-1133">Transmembrane helix</keyword>
<sequence length="63" mass="6183">MAGVVFLALAVAYGAALVDVIADGEPVALAQVGLVGWCLAGLGGVVSRRVASARAAGPPVRPR</sequence>
<dbReference type="EMBL" id="JAGIOO010000001">
    <property type="protein sequence ID" value="MBP2473212.1"/>
    <property type="molecule type" value="Genomic_DNA"/>
</dbReference>
<reference evidence="2 3" key="1">
    <citation type="submission" date="2021-03" db="EMBL/GenBank/DDBJ databases">
        <title>Sequencing the genomes of 1000 actinobacteria strains.</title>
        <authorList>
            <person name="Klenk H.-P."/>
        </authorList>
    </citation>
    <scope>NUCLEOTIDE SEQUENCE [LARGE SCALE GENOMIC DNA]</scope>
    <source>
        <strain evidence="2 3">DSM 44580</strain>
    </source>
</reference>
<proteinExistence type="predicted"/>
<name>A0ABS5A9F7_9PSEU</name>
<feature type="transmembrane region" description="Helical" evidence="1">
    <location>
        <begin position="27"/>
        <end position="46"/>
    </location>
</feature>
<comment type="caution">
    <text evidence="2">The sequence shown here is derived from an EMBL/GenBank/DDBJ whole genome shotgun (WGS) entry which is preliminary data.</text>
</comment>
<keyword evidence="1" id="KW-0472">Membrane</keyword>
<accession>A0ABS5A9F7</accession>
<organism evidence="2 3">
    <name type="scientific">Crossiella equi</name>
    <dbReference type="NCBI Taxonomy" id="130796"/>
    <lineage>
        <taxon>Bacteria</taxon>
        <taxon>Bacillati</taxon>
        <taxon>Actinomycetota</taxon>
        <taxon>Actinomycetes</taxon>
        <taxon>Pseudonocardiales</taxon>
        <taxon>Pseudonocardiaceae</taxon>
        <taxon>Crossiella</taxon>
    </lineage>
</organism>
<evidence type="ECO:0000256" key="1">
    <source>
        <dbReference type="SAM" id="Phobius"/>
    </source>
</evidence>
<evidence type="ECO:0000313" key="2">
    <source>
        <dbReference type="EMBL" id="MBP2473212.1"/>
    </source>
</evidence>
<gene>
    <name evidence="2" type="ORF">JOF53_002084</name>
</gene>